<accession>A0ABP0AED0</accession>
<dbReference type="Proteomes" id="UP001314169">
    <property type="component" value="Chromosome 9"/>
</dbReference>
<organism evidence="1 2">
    <name type="scientific">Pipistrellus nathusii</name>
    <name type="common">Nathusius' pipistrelle</name>
    <dbReference type="NCBI Taxonomy" id="59473"/>
    <lineage>
        <taxon>Eukaryota</taxon>
        <taxon>Metazoa</taxon>
        <taxon>Chordata</taxon>
        <taxon>Craniata</taxon>
        <taxon>Vertebrata</taxon>
        <taxon>Euteleostomi</taxon>
        <taxon>Mammalia</taxon>
        <taxon>Eutheria</taxon>
        <taxon>Laurasiatheria</taxon>
        <taxon>Chiroptera</taxon>
        <taxon>Yangochiroptera</taxon>
        <taxon>Vespertilionidae</taxon>
        <taxon>Pipistrellus</taxon>
    </lineage>
</organism>
<protein>
    <recommendedName>
        <fullName evidence="3">Ribosomal protein L20</fullName>
    </recommendedName>
</protein>
<evidence type="ECO:0000313" key="2">
    <source>
        <dbReference type="Proteomes" id="UP001314169"/>
    </source>
</evidence>
<name>A0ABP0AED0_PIPNA</name>
<keyword evidence="2" id="KW-1185">Reference proteome</keyword>
<evidence type="ECO:0000313" key="1">
    <source>
        <dbReference type="EMBL" id="CAK6448861.1"/>
    </source>
</evidence>
<evidence type="ECO:0008006" key="3">
    <source>
        <dbReference type="Google" id="ProtNLM"/>
    </source>
</evidence>
<gene>
    <name evidence="1" type="ORF">MPIPNATIZW_LOCUS17167</name>
</gene>
<reference evidence="1" key="1">
    <citation type="submission" date="2023-12" db="EMBL/GenBank/DDBJ databases">
        <authorList>
            <person name="Brown T."/>
        </authorList>
    </citation>
    <scope>NUCLEOTIDE SEQUENCE</scope>
</reference>
<proteinExistence type="predicted"/>
<dbReference type="EMBL" id="OY882866">
    <property type="protein sequence ID" value="CAK6448861.1"/>
    <property type="molecule type" value="Genomic_DNA"/>
</dbReference>
<sequence length="107" mass="12349">MDKLTRNKKRRPTGIKHRQVVGKLISQRSQIATGQRLKFLLRATFFKLKLLLTPLLQNRLAQAMVFCGRATLKGLKSRMWLESRSLLTMGIDHNGFWFGMGRMPSGY</sequence>